<keyword evidence="2" id="KW-0472">Membrane</keyword>
<comment type="caution">
    <text evidence="3">The sequence shown here is derived from an EMBL/GenBank/DDBJ whole genome shotgun (WGS) entry which is preliminary data.</text>
</comment>
<dbReference type="EMBL" id="ML978137">
    <property type="protein sequence ID" value="KAF2093629.1"/>
    <property type="molecule type" value="Genomic_DNA"/>
</dbReference>
<name>A0A9P4I4G8_9PEZI</name>
<feature type="region of interest" description="Disordered" evidence="1">
    <location>
        <begin position="21"/>
        <end position="60"/>
    </location>
</feature>
<gene>
    <name evidence="3" type="ORF">NA57DRAFT_61335</name>
</gene>
<feature type="compositionally biased region" description="Low complexity" evidence="1">
    <location>
        <begin position="30"/>
        <end position="42"/>
    </location>
</feature>
<accession>A0A9P4I4G8</accession>
<evidence type="ECO:0000313" key="3">
    <source>
        <dbReference type="EMBL" id="KAF2093629.1"/>
    </source>
</evidence>
<keyword evidence="2" id="KW-0812">Transmembrane</keyword>
<evidence type="ECO:0000313" key="4">
    <source>
        <dbReference type="Proteomes" id="UP000799772"/>
    </source>
</evidence>
<reference evidence="3" key="1">
    <citation type="journal article" date="2020" name="Stud. Mycol.">
        <title>101 Dothideomycetes genomes: a test case for predicting lifestyles and emergence of pathogens.</title>
        <authorList>
            <person name="Haridas S."/>
            <person name="Albert R."/>
            <person name="Binder M."/>
            <person name="Bloem J."/>
            <person name="Labutti K."/>
            <person name="Salamov A."/>
            <person name="Andreopoulos B."/>
            <person name="Baker S."/>
            <person name="Barry K."/>
            <person name="Bills G."/>
            <person name="Bluhm B."/>
            <person name="Cannon C."/>
            <person name="Castanera R."/>
            <person name="Culley D."/>
            <person name="Daum C."/>
            <person name="Ezra D."/>
            <person name="Gonzalez J."/>
            <person name="Henrissat B."/>
            <person name="Kuo A."/>
            <person name="Liang C."/>
            <person name="Lipzen A."/>
            <person name="Lutzoni F."/>
            <person name="Magnuson J."/>
            <person name="Mondo S."/>
            <person name="Nolan M."/>
            <person name="Ohm R."/>
            <person name="Pangilinan J."/>
            <person name="Park H.-J."/>
            <person name="Ramirez L."/>
            <person name="Alfaro M."/>
            <person name="Sun H."/>
            <person name="Tritt A."/>
            <person name="Yoshinaga Y."/>
            <person name="Zwiers L.-H."/>
            <person name="Turgeon B."/>
            <person name="Goodwin S."/>
            <person name="Spatafora J."/>
            <person name="Crous P."/>
            <person name="Grigoriev I."/>
        </authorList>
    </citation>
    <scope>NUCLEOTIDE SEQUENCE</scope>
    <source>
        <strain evidence="3">CBS 133067</strain>
    </source>
</reference>
<evidence type="ECO:0000256" key="1">
    <source>
        <dbReference type="SAM" id="MobiDB-lite"/>
    </source>
</evidence>
<keyword evidence="4" id="KW-1185">Reference proteome</keyword>
<sequence>MAVVRDPSFWRRFSMAVHLDEEHADGAPATSSSESTSSSRSRPQLKHAESWLERQQKKSKRRTCICWLFWMCFFGFVAGVVIVVLWLKTSGLLDGKHDGRGSAAQAANTVTPIPGTGQGNGMGGTGR</sequence>
<dbReference type="Proteomes" id="UP000799772">
    <property type="component" value="Unassembled WGS sequence"/>
</dbReference>
<proteinExistence type="predicted"/>
<keyword evidence="2" id="KW-1133">Transmembrane helix</keyword>
<organism evidence="3 4">
    <name type="scientific">Rhizodiscina lignyota</name>
    <dbReference type="NCBI Taxonomy" id="1504668"/>
    <lineage>
        <taxon>Eukaryota</taxon>
        <taxon>Fungi</taxon>
        <taxon>Dikarya</taxon>
        <taxon>Ascomycota</taxon>
        <taxon>Pezizomycotina</taxon>
        <taxon>Dothideomycetes</taxon>
        <taxon>Pleosporomycetidae</taxon>
        <taxon>Aulographales</taxon>
        <taxon>Rhizodiscinaceae</taxon>
        <taxon>Rhizodiscina</taxon>
    </lineage>
</organism>
<protein>
    <recommendedName>
        <fullName evidence="5">Transmembrane protein</fullName>
    </recommendedName>
</protein>
<dbReference type="AlphaFoldDB" id="A0A9P4I4G8"/>
<dbReference type="OrthoDB" id="5353310at2759"/>
<evidence type="ECO:0000256" key="2">
    <source>
        <dbReference type="SAM" id="Phobius"/>
    </source>
</evidence>
<feature type="compositionally biased region" description="Gly residues" evidence="1">
    <location>
        <begin position="116"/>
        <end position="127"/>
    </location>
</feature>
<evidence type="ECO:0008006" key="5">
    <source>
        <dbReference type="Google" id="ProtNLM"/>
    </source>
</evidence>
<feature type="compositionally biased region" description="Basic and acidic residues" evidence="1">
    <location>
        <begin position="46"/>
        <end position="56"/>
    </location>
</feature>
<feature type="transmembrane region" description="Helical" evidence="2">
    <location>
        <begin position="64"/>
        <end position="87"/>
    </location>
</feature>
<feature type="region of interest" description="Disordered" evidence="1">
    <location>
        <begin position="99"/>
        <end position="127"/>
    </location>
</feature>